<proteinExistence type="predicted"/>
<reference evidence="3" key="2">
    <citation type="submission" date="2022-07" db="EMBL/GenBank/DDBJ databases">
        <authorList>
            <person name="Goncalves M.F.M."/>
            <person name="Hilario S."/>
            <person name="Van De Peer Y."/>
            <person name="Esteves A.C."/>
            <person name="Alves A."/>
        </authorList>
    </citation>
    <scope>NUCLEOTIDE SEQUENCE</scope>
    <source>
        <strain evidence="3">MUM 19.33</strain>
    </source>
</reference>
<dbReference type="AlphaFoldDB" id="A0A9P9Y9M6"/>
<dbReference type="Proteomes" id="UP001055219">
    <property type="component" value="Unassembled WGS sequence"/>
</dbReference>
<comment type="caution">
    <text evidence="3">The sequence shown here is derived from an EMBL/GenBank/DDBJ whole genome shotgun (WGS) entry which is preliminary data.</text>
</comment>
<gene>
    <name evidence="3" type="ORF">J7T54_006996</name>
</gene>
<feature type="signal peptide" evidence="2">
    <location>
        <begin position="1"/>
        <end position="19"/>
    </location>
</feature>
<keyword evidence="4" id="KW-1185">Reference proteome</keyword>
<accession>A0A9P9Y9M6</accession>
<organism evidence="3 4">
    <name type="scientific">Emericellopsis cladophorae</name>
    <dbReference type="NCBI Taxonomy" id="2686198"/>
    <lineage>
        <taxon>Eukaryota</taxon>
        <taxon>Fungi</taxon>
        <taxon>Dikarya</taxon>
        <taxon>Ascomycota</taxon>
        <taxon>Pezizomycotina</taxon>
        <taxon>Sordariomycetes</taxon>
        <taxon>Hypocreomycetidae</taxon>
        <taxon>Hypocreales</taxon>
        <taxon>Bionectriaceae</taxon>
        <taxon>Emericellopsis</taxon>
    </lineage>
</organism>
<evidence type="ECO:0000256" key="1">
    <source>
        <dbReference type="SAM" id="MobiDB-lite"/>
    </source>
</evidence>
<evidence type="ECO:0000313" key="3">
    <source>
        <dbReference type="EMBL" id="KAI6785354.1"/>
    </source>
</evidence>
<feature type="compositionally biased region" description="Basic and acidic residues" evidence="1">
    <location>
        <begin position="136"/>
        <end position="163"/>
    </location>
</feature>
<dbReference type="RefSeq" id="XP_051366210.1">
    <property type="nucleotide sequence ID" value="XM_051509636.1"/>
</dbReference>
<evidence type="ECO:0000256" key="2">
    <source>
        <dbReference type="SAM" id="SignalP"/>
    </source>
</evidence>
<keyword evidence="2" id="KW-0732">Signal</keyword>
<feature type="chain" id="PRO_5040481028" evidence="2">
    <location>
        <begin position="20"/>
        <end position="170"/>
    </location>
</feature>
<feature type="region of interest" description="Disordered" evidence="1">
    <location>
        <begin position="126"/>
        <end position="170"/>
    </location>
</feature>
<sequence>MQVTSALVTLVAATGVVSSTPPAGVAAPAAAYPLCPEGYTTSCCSLVFPYSNSCRRGKCRAGYGWSCINGPGKVESIRECREDYEDRTAYCKKPGEQNFPSLLSWENGSFKPLIEPADYSHWVRPGMEEPWTPSDSEIRWEEKADVETKDSAEGSELKKRASEFSDVDLE</sequence>
<protein>
    <submittedName>
        <fullName evidence="3">Uncharacterized protein</fullName>
    </submittedName>
</protein>
<dbReference type="OrthoDB" id="5123364at2759"/>
<reference evidence="3" key="1">
    <citation type="journal article" date="2021" name="J Fungi (Basel)">
        <title>Genomic and Metabolomic Analyses of the Marine Fungus Emericellopsis cladophorae: Insights into Saltwater Adaptability Mechanisms and Its Biosynthetic Potential.</title>
        <authorList>
            <person name="Goncalves M.F.M."/>
            <person name="Hilario S."/>
            <person name="Van de Peer Y."/>
            <person name="Esteves A.C."/>
            <person name="Alves A."/>
        </authorList>
    </citation>
    <scope>NUCLEOTIDE SEQUENCE</scope>
    <source>
        <strain evidence="3">MUM 19.33</strain>
    </source>
</reference>
<name>A0A9P9Y9M6_9HYPO</name>
<evidence type="ECO:0000313" key="4">
    <source>
        <dbReference type="Proteomes" id="UP001055219"/>
    </source>
</evidence>
<dbReference type="EMBL" id="JAGIXG020000002">
    <property type="protein sequence ID" value="KAI6785354.1"/>
    <property type="molecule type" value="Genomic_DNA"/>
</dbReference>
<dbReference type="GeneID" id="75833473"/>